<dbReference type="Pfam" id="PF06321">
    <property type="entry name" value="P_gingi_FimA"/>
    <property type="match status" value="1"/>
</dbReference>
<gene>
    <name evidence="7" type="ORF">HMPREF1535_01059</name>
</gene>
<evidence type="ECO:0000256" key="3">
    <source>
        <dbReference type="ARBA" id="ARBA00022729"/>
    </source>
</evidence>
<organism evidence="7 8">
    <name type="scientific">Parabacteroides goldsteinii DSM 19448 = WAL 12034</name>
    <dbReference type="NCBI Taxonomy" id="927665"/>
    <lineage>
        <taxon>Bacteria</taxon>
        <taxon>Pseudomonadati</taxon>
        <taxon>Bacteroidota</taxon>
        <taxon>Bacteroidia</taxon>
        <taxon>Bacteroidales</taxon>
        <taxon>Tannerellaceae</taxon>
        <taxon>Parabacteroides</taxon>
    </lineage>
</organism>
<evidence type="ECO:0000256" key="5">
    <source>
        <dbReference type="SAM" id="SignalP"/>
    </source>
</evidence>
<dbReference type="PROSITE" id="PS51257">
    <property type="entry name" value="PROKAR_LIPOPROTEIN"/>
    <property type="match status" value="1"/>
</dbReference>
<dbReference type="Gene3D" id="2.60.40.3690">
    <property type="match status" value="1"/>
</dbReference>
<comment type="similarity">
    <text evidence="2">Belongs to the bacteroidetes fimbrillin superfamily. FimA/Mfa1 family.</text>
</comment>
<dbReference type="PATRIC" id="fig|927665.4.peg.1084"/>
<evidence type="ECO:0000313" key="8">
    <source>
        <dbReference type="Proteomes" id="UP000033047"/>
    </source>
</evidence>
<feature type="domain" description="Major fimbrial subunit protein N-terminal" evidence="6">
    <location>
        <begin position="45"/>
        <end position="187"/>
    </location>
</feature>
<dbReference type="HOGENOM" id="CLU_057106_0_0_10"/>
<sequence length="422" mass="44849">MKLRNLLFGTMIACAFVACSNDDDPTPEPTPEVGTGTLIAGLDSKALTKANSSEITSLIVALYRADGSFVQSATLADNQPTEIEADNDVKFTGLPVDVEYTIVAFANMPTTFNAAQSLSTVVATPIQLPSGAYSTGGYPMSSQGIDKVTLKANTTTFYGYTQAEFDAATTEGTKELVAANSPVKLYRNVAKVNLNKVTLNVPTNEKFTSGKAEVTLDAAIILNAANTSLAADVKGAYSTNNWGSVQNLTGNAFDAGTWFKKDGTTAFAVKPDYITSESAVTYTEANYIATLTNTLNQAALGTGVNTGNDQLASFYVFENHGEASTSKTILTLRGTYKFDAITTNGAPYAEARTEAYWPLQVGITGLTDGVKDGVHRNVQYDITITITGNGNLDPTTPDVESNMFVKTEVVEWGHISQDVPIE</sequence>
<accession>A0A0F5JKC9</accession>
<evidence type="ECO:0000256" key="4">
    <source>
        <dbReference type="ARBA" id="ARBA00023263"/>
    </source>
</evidence>
<evidence type="ECO:0000256" key="1">
    <source>
        <dbReference type="ARBA" id="ARBA00004561"/>
    </source>
</evidence>
<dbReference type="EMBL" id="AQHV01000006">
    <property type="protein sequence ID" value="KKB58238.1"/>
    <property type="molecule type" value="Genomic_DNA"/>
</dbReference>
<evidence type="ECO:0000259" key="6">
    <source>
        <dbReference type="Pfam" id="PF06321"/>
    </source>
</evidence>
<protein>
    <recommendedName>
        <fullName evidence="6">Major fimbrial subunit protein N-terminal domain-containing protein</fullName>
    </recommendedName>
</protein>
<comment type="subcellular location">
    <subcellularLocation>
        <location evidence="1">Fimbrium</location>
    </subcellularLocation>
</comment>
<feature type="chain" id="PRO_5002489572" description="Major fimbrial subunit protein N-terminal domain-containing protein" evidence="5">
    <location>
        <begin position="21"/>
        <end position="422"/>
    </location>
</feature>
<evidence type="ECO:0000313" key="7">
    <source>
        <dbReference type="EMBL" id="KKB58238.1"/>
    </source>
</evidence>
<reference evidence="7 8" key="1">
    <citation type="submission" date="2013-04" db="EMBL/GenBank/DDBJ databases">
        <title>The Genome Sequence of Parabacteroides goldsteinii DSM 19448.</title>
        <authorList>
            <consortium name="The Broad Institute Genomics Platform"/>
            <person name="Earl A."/>
            <person name="Ward D."/>
            <person name="Feldgarden M."/>
            <person name="Gevers D."/>
            <person name="Martens E."/>
            <person name="Sakamoto M."/>
            <person name="Benno Y."/>
            <person name="Song Y."/>
            <person name="Liu C."/>
            <person name="Lee J."/>
            <person name="Bolanos M."/>
            <person name="Vaisanen M.L."/>
            <person name="Finegold S.M."/>
            <person name="Walker B."/>
            <person name="Young S."/>
            <person name="Zeng Q."/>
            <person name="Gargeya S."/>
            <person name="Fitzgerald M."/>
            <person name="Haas B."/>
            <person name="Abouelleil A."/>
            <person name="Allen A.W."/>
            <person name="Alvarado L."/>
            <person name="Arachchi H.M."/>
            <person name="Berlin A.M."/>
            <person name="Chapman S.B."/>
            <person name="Gainer-Dewar J."/>
            <person name="Goldberg J."/>
            <person name="Griggs A."/>
            <person name="Gujja S."/>
            <person name="Hansen M."/>
            <person name="Howarth C."/>
            <person name="Imamovic A."/>
            <person name="Ireland A."/>
            <person name="Larimer J."/>
            <person name="McCowan C."/>
            <person name="Murphy C."/>
            <person name="Pearson M."/>
            <person name="Poon T.W."/>
            <person name="Priest M."/>
            <person name="Roberts A."/>
            <person name="Saif S."/>
            <person name="Shea T."/>
            <person name="Sisk P."/>
            <person name="Sykes S."/>
            <person name="Wortman J."/>
            <person name="Nusbaum C."/>
            <person name="Birren B."/>
        </authorList>
    </citation>
    <scope>NUCLEOTIDE SEQUENCE [LARGE SCALE GENOMIC DNA]</scope>
    <source>
        <strain evidence="7 8">DSM 19448</strain>
    </source>
</reference>
<dbReference type="InterPro" id="IPR029141">
    <property type="entry name" value="FimA_N"/>
</dbReference>
<keyword evidence="4" id="KW-0281">Fimbrium</keyword>
<keyword evidence="3 5" id="KW-0732">Signal</keyword>
<dbReference type="AlphaFoldDB" id="A0A0F5JKC9"/>
<dbReference type="Proteomes" id="UP000033047">
    <property type="component" value="Unassembled WGS sequence"/>
</dbReference>
<comment type="caution">
    <text evidence="7">The sequence shown here is derived from an EMBL/GenBank/DDBJ whole genome shotgun (WGS) entry which is preliminary data.</text>
</comment>
<evidence type="ECO:0000256" key="2">
    <source>
        <dbReference type="ARBA" id="ARBA00006011"/>
    </source>
</evidence>
<name>A0A0F5JKC9_9BACT</name>
<proteinExistence type="inferred from homology"/>
<dbReference type="GO" id="GO:0009289">
    <property type="term" value="C:pilus"/>
    <property type="evidence" value="ECO:0007669"/>
    <property type="project" value="UniProtKB-SubCell"/>
</dbReference>
<feature type="signal peptide" evidence="5">
    <location>
        <begin position="1"/>
        <end position="20"/>
    </location>
</feature>
<dbReference type="RefSeq" id="WP_082150468.1">
    <property type="nucleotide sequence ID" value="NZ_KQ033912.1"/>
</dbReference>